<proteinExistence type="predicted"/>
<feature type="region of interest" description="Disordered" evidence="1">
    <location>
        <begin position="39"/>
        <end position="59"/>
    </location>
</feature>
<dbReference type="Proteomes" id="UP000321570">
    <property type="component" value="Unassembled WGS sequence"/>
</dbReference>
<evidence type="ECO:0000313" key="2">
    <source>
        <dbReference type="EMBL" id="VUZ50477.1"/>
    </source>
</evidence>
<dbReference type="EMBL" id="CABIJS010000377">
    <property type="protein sequence ID" value="VUZ50477.1"/>
    <property type="molecule type" value="Genomic_DNA"/>
</dbReference>
<sequence>MGREGVKVANLTCDSALIDSDSIPTRLIRKMSSSMTQFVAQSNPSARQKPFSPYPCCRG</sequence>
<name>A0A564YT82_HYMDI</name>
<dbReference type="AlphaFoldDB" id="A0A564YT82"/>
<organism evidence="2 3">
    <name type="scientific">Hymenolepis diminuta</name>
    <name type="common">Rat tapeworm</name>
    <dbReference type="NCBI Taxonomy" id="6216"/>
    <lineage>
        <taxon>Eukaryota</taxon>
        <taxon>Metazoa</taxon>
        <taxon>Spiralia</taxon>
        <taxon>Lophotrochozoa</taxon>
        <taxon>Platyhelminthes</taxon>
        <taxon>Cestoda</taxon>
        <taxon>Eucestoda</taxon>
        <taxon>Cyclophyllidea</taxon>
        <taxon>Hymenolepididae</taxon>
        <taxon>Hymenolepis</taxon>
    </lineage>
</organism>
<protein>
    <submittedName>
        <fullName evidence="2">Uncharacterized protein</fullName>
    </submittedName>
</protein>
<evidence type="ECO:0000313" key="3">
    <source>
        <dbReference type="Proteomes" id="UP000321570"/>
    </source>
</evidence>
<keyword evidence="3" id="KW-1185">Reference proteome</keyword>
<reference evidence="2 3" key="1">
    <citation type="submission" date="2019-07" db="EMBL/GenBank/DDBJ databases">
        <authorList>
            <person name="Jastrzebski P J."/>
            <person name="Paukszto L."/>
            <person name="Jastrzebski P J."/>
        </authorList>
    </citation>
    <scope>NUCLEOTIDE SEQUENCE [LARGE SCALE GENOMIC DNA]</scope>
    <source>
        <strain evidence="2 3">WMS-il1</strain>
    </source>
</reference>
<gene>
    <name evidence="2" type="ORF">WMSIL1_LOCUS9363</name>
</gene>
<evidence type="ECO:0000256" key="1">
    <source>
        <dbReference type="SAM" id="MobiDB-lite"/>
    </source>
</evidence>
<accession>A0A564YT82</accession>